<keyword evidence="2" id="KW-0472">Membrane</keyword>
<evidence type="ECO:0000313" key="4">
    <source>
        <dbReference type="Proteomes" id="UP000066124"/>
    </source>
</evidence>
<dbReference type="RefSeq" id="WP_050459480.1">
    <property type="nucleotide sequence ID" value="NZ_CP011947.1"/>
</dbReference>
<gene>
    <name evidence="3" type="ORF">ABY42_10840</name>
</gene>
<evidence type="ECO:0000256" key="2">
    <source>
        <dbReference type="SAM" id="Phobius"/>
    </source>
</evidence>
<feature type="compositionally biased region" description="Low complexity" evidence="1">
    <location>
        <begin position="169"/>
        <end position="187"/>
    </location>
</feature>
<feature type="transmembrane region" description="Helical" evidence="2">
    <location>
        <begin position="256"/>
        <end position="277"/>
    </location>
</feature>
<name>A0A0K1IUT0_HALGI</name>
<dbReference type="EMBL" id="CP011947">
    <property type="protein sequence ID" value="AKU08201.1"/>
    <property type="molecule type" value="Genomic_DNA"/>
</dbReference>
<organism evidence="3 4">
    <name type="scientific">Haloferax gibbonsii</name>
    <dbReference type="NCBI Taxonomy" id="35746"/>
    <lineage>
        <taxon>Archaea</taxon>
        <taxon>Methanobacteriati</taxon>
        <taxon>Methanobacteriota</taxon>
        <taxon>Stenosarchaea group</taxon>
        <taxon>Halobacteria</taxon>
        <taxon>Halobacteriales</taxon>
        <taxon>Haloferacaceae</taxon>
        <taxon>Haloferax</taxon>
    </lineage>
</organism>
<proteinExistence type="predicted"/>
<reference evidence="4" key="1">
    <citation type="journal article" date="2015" name="J. Biotechnol.">
        <title>Complete genome sequence of Haloferax gibbonsii strain ARA6, a potential producer of polyhydroxyalkanoates and halocins isolated from Araruama, Rio de Janeiro, Brasil.</title>
        <authorList>
            <person name="Pinto L.H."/>
            <person name="D'Alincourt Carvalho-Assef A.P."/>
            <person name="Vieira R.P."/>
            <person name="Clementino M.M."/>
            <person name="Albano R.M."/>
        </authorList>
    </citation>
    <scope>NUCLEOTIDE SEQUENCE [LARGE SCALE GENOMIC DNA]</scope>
    <source>
        <strain evidence="4">ARA6</strain>
    </source>
</reference>
<dbReference type="PATRIC" id="fig|35746.4.peg.2333"/>
<dbReference type="GeneID" id="25246456"/>
<dbReference type="KEGG" id="hgi:ABY42_10840"/>
<keyword evidence="2" id="KW-0812">Transmembrane</keyword>
<protein>
    <submittedName>
        <fullName evidence="3">Uncharacterized protein</fullName>
    </submittedName>
</protein>
<sequence>MSTRQALVVPLGLLVLVSSSLAVAPVGVAAAQDDVSVVVTPASQETDVGSTTTYDLVVRGLDGGGVGAVDVTVRVNGSIASVANASFVPDPGLNEVTYDDERSRVRLYGALIDTSQSGSVTIATVTVEGSANGTSPIGVNVTDVGSEAGVSYRIDAVENGSLAVGEVSSNATTTADADTADDSSSSQDGGGGSDADSDATGGELTVSAMGGSGTDANNTSSPATSSSSTASATTDGQAETARATTERSTDSTETAVPGPSILLTACSLLAAVLCFWVRTRSD</sequence>
<dbReference type="AlphaFoldDB" id="A0A0K1IUT0"/>
<accession>A0A0K1IUT0</accession>
<feature type="compositionally biased region" description="Low complexity" evidence="1">
    <location>
        <begin position="219"/>
        <end position="243"/>
    </location>
</feature>
<evidence type="ECO:0000313" key="3">
    <source>
        <dbReference type="EMBL" id="AKU08201.1"/>
    </source>
</evidence>
<evidence type="ECO:0000256" key="1">
    <source>
        <dbReference type="SAM" id="MobiDB-lite"/>
    </source>
</evidence>
<dbReference type="Proteomes" id="UP000066124">
    <property type="component" value="Chromosome"/>
</dbReference>
<feature type="region of interest" description="Disordered" evidence="1">
    <location>
        <begin position="169"/>
        <end position="257"/>
    </location>
</feature>
<keyword evidence="2" id="KW-1133">Transmembrane helix</keyword>